<dbReference type="PANTHER" id="PTHR14379:SF84">
    <property type="entry name" value="NYN DOMAIN-CONTAINING PROTEIN"/>
    <property type="match status" value="1"/>
</dbReference>
<feature type="domain" description="NYN" evidence="1">
    <location>
        <begin position="15"/>
        <end position="114"/>
    </location>
</feature>
<evidence type="ECO:0000313" key="3">
    <source>
        <dbReference type="RefSeq" id="XP_010506856.1"/>
    </source>
</evidence>
<dbReference type="PANTHER" id="PTHR14379">
    <property type="entry name" value="LIMKAIN B LKAP"/>
    <property type="match status" value="1"/>
</dbReference>
<reference evidence="2" key="1">
    <citation type="journal article" date="2014" name="Nat. Commun.">
        <title>The emerging biofuel crop Camelina sativa retains a highly undifferentiated hexaploid genome structure.</title>
        <authorList>
            <person name="Kagale S."/>
            <person name="Koh C."/>
            <person name="Nixon J."/>
            <person name="Bollina V."/>
            <person name="Clarke W.E."/>
            <person name="Tuteja R."/>
            <person name="Spillane C."/>
            <person name="Robinson S.J."/>
            <person name="Links M.G."/>
            <person name="Clarke C."/>
            <person name="Higgins E.E."/>
            <person name="Huebert T."/>
            <person name="Sharpe A.G."/>
            <person name="Parkin I.A."/>
        </authorList>
    </citation>
    <scope>NUCLEOTIDE SEQUENCE [LARGE SCALE GENOMIC DNA]</scope>
    <source>
        <strain evidence="2">cv. DH55</strain>
    </source>
</reference>
<evidence type="ECO:0000313" key="2">
    <source>
        <dbReference type="Proteomes" id="UP000694864"/>
    </source>
</evidence>
<name>A0ABM0YWF1_CAMSA</name>
<dbReference type="CDD" id="cd10910">
    <property type="entry name" value="PIN_limkain_b1_N_like"/>
    <property type="match status" value="2"/>
</dbReference>
<proteinExistence type="predicted"/>
<evidence type="ECO:0000259" key="1">
    <source>
        <dbReference type="Pfam" id="PF01936"/>
    </source>
</evidence>
<sequence length="488" mass="56467">MPPNFKAAPEYATAKIAVWWDMKDCPIPVGYDVRRVRPSIEGAFKNLGYYGPVFITAYGDQTKTPDHVLRGLSSTGVAVAHASSERTCALMYSDMVEWRGHNPPPATIMFISDQVYDRVEDDGVSLDLARLQQETLYNIFLTYSVRTRISVQSVLRFSEEWGWDELLGSTAMFNKHEEEEEEEEIMISAAMFYCKSCNFDSQSLRKFRNHLSSRKHEVENPTKRELTFVTSDWGRNYPAKPEYATAKIVVWWDMVDCPIPEGFDATRVRPSLEEAFKNLGYSGPVSITAYGDLSQIPYHLLRSLSSTGVSLAHAIDKLRCKKMLSDFLKWRDLNPPPATLMIISNNLEYFSKFVALNQQISKYNMFLAYSYRPYKMLALVTSAEWLWESLLAGFLRQEDTFFRGALVKGVNLPECLIAKCAVESCIHERIRSSLRMYRLDRRLARMYRKYRLEQVEDFPKSKRLRKAFRTGFRPFHNHLRLTRSSTSY</sequence>
<dbReference type="InterPro" id="IPR024768">
    <property type="entry name" value="Marf1"/>
</dbReference>
<gene>
    <name evidence="3" type="primary">LOC104783396</name>
</gene>
<accession>A0ABM0YWF1</accession>
<protein>
    <submittedName>
        <fullName evidence="3">Uncharacterized protein LOC104783396</fullName>
    </submittedName>
</protein>
<dbReference type="InterPro" id="IPR021139">
    <property type="entry name" value="NYN"/>
</dbReference>
<dbReference type="Pfam" id="PF01936">
    <property type="entry name" value="NYN"/>
    <property type="match status" value="2"/>
</dbReference>
<dbReference type="RefSeq" id="XP_010506856.1">
    <property type="nucleotide sequence ID" value="XM_010508554.1"/>
</dbReference>
<dbReference type="Proteomes" id="UP000694864">
    <property type="component" value="Chromosome 4"/>
</dbReference>
<feature type="domain" description="NYN" evidence="1">
    <location>
        <begin position="247"/>
        <end position="364"/>
    </location>
</feature>
<dbReference type="GeneID" id="104783396"/>
<keyword evidence="2" id="KW-1185">Reference proteome</keyword>
<organism evidence="2 3">
    <name type="scientific">Camelina sativa</name>
    <name type="common">False flax</name>
    <name type="synonym">Myagrum sativum</name>
    <dbReference type="NCBI Taxonomy" id="90675"/>
    <lineage>
        <taxon>Eukaryota</taxon>
        <taxon>Viridiplantae</taxon>
        <taxon>Streptophyta</taxon>
        <taxon>Embryophyta</taxon>
        <taxon>Tracheophyta</taxon>
        <taxon>Spermatophyta</taxon>
        <taxon>Magnoliopsida</taxon>
        <taxon>eudicotyledons</taxon>
        <taxon>Gunneridae</taxon>
        <taxon>Pentapetalae</taxon>
        <taxon>rosids</taxon>
        <taxon>malvids</taxon>
        <taxon>Brassicales</taxon>
        <taxon>Brassicaceae</taxon>
        <taxon>Camelineae</taxon>
        <taxon>Camelina</taxon>
    </lineage>
</organism>
<reference evidence="3" key="2">
    <citation type="submission" date="2025-08" db="UniProtKB">
        <authorList>
            <consortium name="RefSeq"/>
        </authorList>
    </citation>
    <scope>IDENTIFICATION</scope>
    <source>
        <tissue evidence="3">Leaf</tissue>
    </source>
</reference>